<evidence type="ECO:0000256" key="1">
    <source>
        <dbReference type="ARBA" id="ARBA00038310"/>
    </source>
</evidence>
<comment type="similarity">
    <text evidence="1">Belongs to the metallo-dependent hydrolases superfamily.</text>
</comment>
<comment type="caution">
    <text evidence="3">The sequence shown here is derived from an EMBL/GenBank/DDBJ whole genome shotgun (WGS) entry which is preliminary data.</text>
</comment>
<evidence type="ECO:0000313" key="4">
    <source>
        <dbReference type="Proteomes" id="UP000310477"/>
    </source>
</evidence>
<dbReference type="InterPro" id="IPR032466">
    <property type="entry name" value="Metal_Hydrolase"/>
</dbReference>
<keyword evidence="3" id="KW-0378">Hydrolase</keyword>
<protein>
    <submittedName>
        <fullName evidence="3">Amidohydrolase</fullName>
    </submittedName>
</protein>
<keyword evidence="4" id="KW-1185">Reference proteome</keyword>
<sequence>MIDSHVHFWNFDPVRDNWITEDMGIIRNDFIPNDILSTYQEIGMEGCIAVQANQSESETQFLLNLAAENPVIKGIVGWTDLKAENLAERLKHWKKFNLIKGWRHVLQAEQDDFILDDRFAKGVKTLDKFGYTYDLLCYHTQLKAIIKLVDKLPEQPLVLDHCGKPDVKTQALKSYEENIKTLAQNPQVSCKISGLLTEADWLNFTEKQIFSCFDIVFKYFGVDRILYGSDWPVVLVSRPYTDWFNLVQKYVAQFSEEDKMKIFCGNAERFYSLTVLSS</sequence>
<accession>A0A4V6WN07</accession>
<evidence type="ECO:0000259" key="2">
    <source>
        <dbReference type="Pfam" id="PF04909"/>
    </source>
</evidence>
<feature type="domain" description="Amidohydrolase-related" evidence="2">
    <location>
        <begin position="2"/>
        <end position="272"/>
    </location>
</feature>
<dbReference type="InterPro" id="IPR006680">
    <property type="entry name" value="Amidohydro-rel"/>
</dbReference>
<dbReference type="Proteomes" id="UP000310477">
    <property type="component" value="Unassembled WGS sequence"/>
</dbReference>
<dbReference type="Pfam" id="PF04909">
    <property type="entry name" value="Amidohydro_2"/>
    <property type="match status" value="1"/>
</dbReference>
<reference evidence="3 4" key="1">
    <citation type="submission" date="2019-04" db="EMBL/GenBank/DDBJ databases">
        <title>Pedobacter sp. AR-2-6 sp. nov., isolated from Arctic soil.</title>
        <authorList>
            <person name="Dahal R.H."/>
            <person name="Kim D.-U."/>
        </authorList>
    </citation>
    <scope>NUCLEOTIDE SEQUENCE [LARGE SCALE GENOMIC DNA]</scope>
    <source>
        <strain evidence="3 4">AR-2-6</strain>
    </source>
</reference>
<dbReference type="Gene3D" id="3.20.20.140">
    <property type="entry name" value="Metal-dependent hydrolases"/>
    <property type="match status" value="1"/>
</dbReference>
<dbReference type="PANTHER" id="PTHR43569:SF2">
    <property type="entry name" value="AMIDOHYDROLASE-RELATED DOMAIN-CONTAINING PROTEIN"/>
    <property type="match status" value="1"/>
</dbReference>
<dbReference type="AlphaFoldDB" id="A0A4V6WN07"/>
<dbReference type="OrthoDB" id="5450317at2"/>
<dbReference type="InterPro" id="IPR052350">
    <property type="entry name" value="Metallo-dep_Lactonases"/>
</dbReference>
<evidence type="ECO:0000313" key="3">
    <source>
        <dbReference type="EMBL" id="TKC02407.1"/>
    </source>
</evidence>
<dbReference type="PANTHER" id="PTHR43569">
    <property type="entry name" value="AMIDOHYDROLASE"/>
    <property type="match status" value="1"/>
</dbReference>
<organism evidence="3 4">
    <name type="scientific">Pedobacter cryotolerans</name>
    <dbReference type="NCBI Taxonomy" id="2571270"/>
    <lineage>
        <taxon>Bacteria</taxon>
        <taxon>Pseudomonadati</taxon>
        <taxon>Bacteroidota</taxon>
        <taxon>Sphingobacteriia</taxon>
        <taxon>Sphingobacteriales</taxon>
        <taxon>Sphingobacteriaceae</taxon>
        <taxon>Pedobacter</taxon>
    </lineage>
</organism>
<gene>
    <name evidence="3" type="ORF">FA045_03780</name>
</gene>
<proteinExistence type="inferred from homology"/>
<dbReference type="SUPFAM" id="SSF51556">
    <property type="entry name" value="Metallo-dependent hydrolases"/>
    <property type="match status" value="1"/>
</dbReference>
<dbReference type="RefSeq" id="WP_136874634.1">
    <property type="nucleotide sequence ID" value="NZ_SWBO01000002.1"/>
</dbReference>
<dbReference type="EMBL" id="SWBO01000002">
    <property type="protein sequence ID" value="TKC02407.1"/>
    <property type="molecule type" value="Genomic_DNA"/>
</dbReference>
<name>A0A4V6WN07_9SPHI</name>
<dbReference type="GO" id="GO:0016787">
    <property type="term" value="F:hydrolase activity"/>
    <property type="evidence" value="ECO:0007669"/>
    <property type="project" value="UniProtKB-KW"/>
</dbReference>